<evidence type="ECO:0000256" key="1">
    <source>
        <dbReference type="SAM" id="Phobius"/>
    </source>
</evidence>
<evidence type="ECO:0000313" key="3">
    <source>
        <dbReference type="Proteomes" id="UP000198553"/>
    </source>
</evidence>
<feature type="transmembrane region" description="Helical" evidence="1">
    <location>
        <begin position="42"/>
        <end position="60"/>
    </location>
</feature>
<keyword evidence="1" id="KW-0472">Membrane</keyword>
<dbReference type="STRING" id="930146.SAMN05192533_115137"/>
<sequence length="256" mass="29218">MSIQQYYQKTAQSYVNALVISVTLLTVLLCACLLLPSKPPLGLLVIPFVLFFIVQLQGFLRYYKHAKTCECEATNDAFEDFFSNQDFLLTLAPAPALRLLLFHPNGRLAGEIKETNSKLWRWFLPNLMDFRLKKDFGLYDHQGKLLAVYRAKNKDVELIDMGRNVVAVYVDHLQSGKVMETGVEYMKSDDSAVYTDIRMLKGSQLVSRLQKGWMPVGWSKTFSVNTPILSFETAVNQTDKLLAFAAVISHYQYENH</sequence>
<name>A0A1H8HU37_9BACI</name>
<dbReference type="RefSeq" id="WP_090749124.1">
    <property type="nucleotide sequence ID" value="NZ_FOBW01000015.1"/>
</dbReference>
<keyword evidence="3" id="KW-1185">Reference proteome</keyword>
<organism evidence="2 3">
    <name type="scientific">Mesobacillus persicus</name>
    <dbReference type="NCBI Taxonomy" id="930146"/>
    <lineage>
        <taxon>Bacteria</taxon>
        <taxon>Bacillati</taxon>
        <taxon>Bacillota</taxon>
        <taxon>Bacilli</taxon>
        <taxon>Bacillales</taxon>
        <taxon>Bacillaceae</taxon>
        <taxon>Mesobacillus</taxon>
    </lineage>
</organism>
<proteinExistence type="predicted"/>
<gene>
    <name evidence="2" type="ORF">SAMN05192533_115137</name>
</gene>
<dbReference type="OrthoDB" id="2924197at2"/>
<feature type="transmembrane region" description="Helical" evidence="1">
    <location>
        <begin position="14"/>
        <end position="36"/>
    </location>
</feature>
<evidence type="ECO:0000313" key="2">
    <source>
        <dbReference type="EMBL" id="SEN59653.1"/>
    </source>
</evidence>
<dbReference type="Proteomes" id="UP000198553">
    <property type="component" value="Unassembled WGS sequence"/>
</dbReference>
<keyword evidence="1" id="KW-1133">Transmembrane helix</keyword>
<accession>A0A1H8HU37</accession>
<reference evidence="3" key="1">
    <citation type="submission" date="2016-10" db="EMBL/GenBank/DDBJ databases">
        <authorList>
            <person name="Varghese N."/>
            <person name="Submissions S."/>
        </authorList>
    </citation>
    <scope>NUCLEOTIDE SEQUENCE [LARGE SCALE GENOMIC DNA]</scope>
    <source>
        <strain evidence="3">B48,IBRC-M 10115,DSM 25386,CECT 8001</strain>
    </source>
</reference>
<keyword evidence="1" id="KW-0812">Transmembrane</keyword>
<protein>
    <submittedName>
        <fullName evidence="2">Uncharacterized protein</fullName>
    </submittedName>
</protein>
<dbReference type="AlphaFoldDB" id="A0A1H8HU37"/>
<dbReference type="EMBL" id="FOBW01000015">
    <property type="protein sequence ID" value="SEN59653.1"/>
    <property type="molecule type" value="Genomic_DNA"/>
</dbReference>